<dbReference type="EMBL" id="CM000644">
    <property type="protein sequence ID" value="EED90588.1"/>
    <property type="molecule type" value="Genomic_DNA"/>
</dbReference>
<protein>
    <submittedName>
        <fullName evidence="2">Uncharacterized protein</fullName>
    </submittedName>
</protein>
<dbReference type="AlphaFoldDB" id="B8C6K9"/>
<reference evidence="2 3" key="1">
    <citation type="journal article" date="2004" name="Science">
        <title>The genome of the diatom Thalassiosira pseudonana: ecology, evolution, and metabolism.</title>
        <authorList>
            <person name="Armbrust E.V."/>
            <person name="Berges J.A."/>
            <person name="Bowler C."/>
            <person name="Green B.R."/>
            <person name="Martinez D."/>
            <person name="Putnam N.H."/>
            <person name="Zhou S."/>
            <person name="Allen A.E."/>
            <person name="Apt K.E."/>
            <person name="Bechner M."/>
            <person name="Brzezinski M.A."/>
            <person name="Chaal B.K."/>
            <person name="Chiovitti A."/>
            <person name="Davis A.K."/>
            <person name="Demarest M.S."/>
            <person name="Detter J.C."/>
            <person name="Glavina T."/>
            <person name="Goodstein D."/>
            <person name="Hadi M.Z."/>
            <person name="Hellsten U."/>
            <person name="Hildebrand M."/>
            <person name="Jenkins B.D."/>
            <person name="Jurka J."/>
            <person name="Kapitonov V.V."/>
            <person name="Kroger N."/>
            <person name="Lau W.W."/>
            <person name="Lane T.W."/>
            <person name="Larimer F.W."/>
            <person name="Lippmeier J.C."/>
            <person name="Lucas S."/>
            <person name="Medina M."/>
            <person name="Montsant A."/>
            <person name="Obornik M."/>
            <person name="Parker M.S."/>
            <person name="Palenik B."/>
            <person name="Pazour G.J."/>
            <person name="Richardson P.M."/>
            <person name="Rynearson T.A."/>
            <person name="Saito M.A."/>
            <person name="Schwartz D.C."/>
            <person name="Thamatrakoln K."/>
            <person name="Valentin K."/>
            <person name="Vardi A."/>
            <person name="Wilkerson F.P."/>
            <person name="Rokhsar D.S."/>
        </authorList>
    </citation>
    <scope>NUCLEOTIDE SEQUENCE [LARGE SCALE GENOMIC DNA]</scope>
    <source>
        <strain evidence="2 3">CCMP1335</strain>
    </source>
</reference>
<dbReference type="RefSeq" id="XP_002291737.1">
    <property type="nucleotide sequence ID" value="XM_002291701.1"/>
</dbReference>
<dbReference type="GeneID" id="7445543"/>
<accession>B8C6K9</accession>
<dbReference type="InParanoid" id="B8C6K9"/>
<name>B8C6K9_THAPS</name>
<dbReference type="HOGENOM" id="CLU_1664277_0_0_1"/>
<keyword evidence="3" id="KW-1185">Reference proteome</keyword>
<evidence type="ECO:0000313" key="2">
    <source>
        <dbReference type="EMBL" id="EED90588.1"/>
    </source>
</evidence>
<feature type="compositionally biased region" description="Acidic residues" evidence="1">
    <location>
        <begin position="142"/>
        <end position="153"/>
    </location>
</feature>
<reference evidence="2 3" key="2">
    <citation type="journal article" date="2008" name="Nature">
        <title>The Phaeodactylum genome reveals the evolutionary history of diatom genomes.</title>
        <authorList>
            <person name="Bowler C."/>
            <person name="Allen A.E."/>
            <person name="Badger J.H."/>
            <person name="Grimwood J."/>
            <person name="Jabbari K."/>
            <person name="Kuo A."/>
            <person name="Maheswari U."/>
            <person name="Martens C."/>
            <person name="Maumus F."/>
            <person name="Otillar R.P."/>
            <person name="Rayko E."/>
            <person name="Salamov A."/>
            <person name="Vandepoele K."/>
            <person name="Beszteri B."/>
            <person name="Gruber A."/>
            <person name="Heijde M."/>
            <person name="Katinka M."/>
            <person name="Mock T."/>
            <person name="Valentin K."/>
            <person name="Verret F."/>
            <person name="Berges J.A."/>
            <person name="Brownlee C."/>
            <person name="Cadoret J.P."/>
            <person name="Chiovitti A."/>
            <person name="Choi C.J."/>
            <person name="Coesel S."/>
            <person name="De Martino A."/>
            <person name="Detter J.C."/>
            <person name="Durkin C."/>
            <person name="Falciatore A."/>
            <person name="Fournet J."/>
            <person name="Haruta M."/>
            <person name="Huysman M.J."/>
            <person name="Jenkins B.D."/>
            <person name="Jiroutova K."/>
            <person name="Jorgensen R.E."/>
            <person name="Joubert Y."/>
            <person name="Kaplan A."/>
            <person name="Kroger N."/>
            <person name="Kroth P.G."/>
            <person name="La Roche J."/>
            <person name="Lindquist E."/>
            <person name="Lommer M."/>
            <person name="Martin-Jezequel V."/>
            <person name="Lopez P.J."/>
            <person name="Lucas S."/>
            <person name="Mangogna M."/>
            <person name="McGinnis K."/>
            <person name="Medlin L.K."/>
            <person name="Montsant A."/>
            <person name="Oudot-Le Secq M.P."/>
            <person name="Napoli C."/>
            <person name="Obornik M."/>
            <person name="Parker M.S."/>
            <person name="Petit J.L."/>
            <person name="Porcel B.M."/>
            <person name="Poulsen N."/>
            <person name="Robison M."/>
            <person name="Rychlewski L."/>
            <person name="Rynearson T.A."/>
            <person name="Schmutz J."/>
            <person name="Shapiro H."/>
            <person name="Siaut M."/>
            <person name="Stanley M."/>
            <person name="Sussman M.R."/>
            <person name="Taylor A.R."/>
            <person name="Vardi A."/>
            <person name="von Dassow P."/>
            <person name="Vyverman W."/>
            <person name="Willis A."/>
            <person name="Wyrwicz L.S."/>
            <person name="Rokhsar D.S."/>
            <person name="Weissenbach J."/>
            <person name="Armbrust E.V."/>
            <person name="Green B.R."/>
            <person name="Van de Peer Y."/>
            <person name="Grigoriev I.V."/>
        </authorList>
    </citation>
    <scope>NUCLEOTIDE SEQUENCE [LARGE SCALE GENOMIC DNA]</scope>
    <source>
        <strain evidence="2 3">CCMP1335</strain>
    </source>
</reference>
<evidence type="ECO:0000313" key="3">
    <source>
        <dbReference type="Proteomes" id="UP000001449"/>
    </source>
</evidence>
<dbReference type="Proteomes" id="UP000001449">
    <property type="component" value="Chromosome 8"/>
</dbReference>
<proteinExistence type="predicted"/>
<feature type="region of interest" description="Disordered" evidence="1">
    <location>
        <begin position="129"/>
        <end position="159"/>
    </location>
</feature>
<organism evidence="2 3">
    <name type="scientific">Thalassiosira pseudonana</name>
    <name type="common">Marine diatom</name>
    <name type="synonym">Cyclotella nana</name>
    <dbReference type="NCBI Taxonomy" id="35128"/>
    <lineage>
        <taxon>Eukaryota</taxon>
        <taxon>Sar</taxon>
        <taxon>Stramenopiles</taxon>
        <taxon>Ochrophyta</taxon>
        <taxon>Bacillariophyta</taxon>
        <taxon>Coscinodiscophyceae</taxon>
        <taxon>Thalassiosirophycidae</taxon>
        <taxon>Thalassiosirales</taxon>
        <taxon>Thalassiosiraceae</taxon>
        <taxon>Thalassiosira</taxon>
    </lineage>
</organism>
<sequence length="159" mass="18550">MNSRIHNTPYASKYTAFSSPPISRIIICKCKDVDMREDNIHYQSRSEPIPIKCNSIQQSEEARAFEQSVDCAAHYDYATWRMYTRITNARRRRAFSRSGHANDRDEEGSDVVRQEVDAIHHRDYHGYVSVRDDSRGRQSSSMDEEYPEEEDGCVFDLTM</sequence>
<dbReference type="KEGG" id="tps:THAPSDRAFT_23705"/>
<gene>
    <name evidence="2" type="ORF">THAPSDRAFT_23705</name>
</gene>
<evidence type="ECO:0000256" key="1">
    <source>
        <dbReference type="SAM" id="MobiDB-lite"/>
    </source>
</evidence>
<dbReference type="PaxDb" id="35128-Thaps23705"/>